<keyword evidence="2 6" id="KW-0489">Methyltransferase</keyword>
<name>A0A840QUG3_9BACI</name>
<evidence type="ECO:0000256" key="4">
    <source>
        <dbReference type="SAM" id="Phobius"/>
    </source>
</evidence>
<sequence>MAKDEQIVGKNSVIEALKAKRPIHKIMLAEGAQRGQVGQVIQLAKEQKVSIQRVPKQKLDQLAGKEHHQGVIANVASYEYSTVDDILAKARNKQEQPFILILDELEDPHNLGAILRTADAVGVHGVIIPKRRSVGLTATVSKASAGAIEYIPVARVTNLSRTMGELKDEGLWFVGTDAKGEQEYREADFDMPIGLVIGSEGKGMSRLVRETCDFLVNIPMVGGVTSLNASVAASLLMYEVYRTRHPQRMS</sequence>
<dbReference type="Pfam" id="PF08032">
    <property type="entry name" value="SpoU_sub_bind"/>
    <property type="match status" value="1"/>
</dbReference>
<dbReference type="InterPro" id="IPR013123">
    <property type="entry name" value="SpoU_subst-bd"/>
</dbReference>
<dbReference type="InterPro" id="IPR029028">
    <property type="entry name" value="Alpha/beta_knot_MTases"/>
</dbReference>
<dbReference type="InterPro" id="IPR029026">
    <property type="entry name" value="tRNA_m1G_MTases_N"/>
</dbReference>
<evidence type="ECO:0000259" key="5">
    <source>
        <dbReference type="SMART" id="SM00967"/>
    </source>
</evidence>
<keyword evidence="4" id="KW-0812">Transmembrane</keyword>
<dbReference type="InterPro" id="IPR029064">
    <property type="entry name" value="Ribosomal_eL30-like_sf"/>
</dbReference>
<dbReference type="RefSeq" id="WP_184665405.1">
    <property type="nucleotide sequence ID" value="NZ_JACHHB010000019.1"/>
</dbReference>
<dbReference type="InterPro" id="IPR004441">
    <property type="entry name" value="rRNA_MeTrfase_TrmH"/>
</dbReference>
<keyword evidence="4" id="KW-0472">Membrane</keyword>
<protein>
    <submittedName>
        <fullName evidence="6">23S rRNA (Guanosine2251-2'-O)-methyltransferase</fullName>
        <ecNumber evidence="6">2.1.1.185</ecNumber>
    </submittedName>
</protein>
<keyword evidence="4" id="KW-1133">Transmembrane helix</keyword>
<evidence type="ECO:0000256" key="1">
    <source>
        <dbReference type="ARBA" id="ARBA00007228"/>
    </source>
</evidence>
<dbReference type="EC" id="2.1.1.185" evidence="6"/>
<dbReference type="NCBIfam" id="TIGR00186">
    <property type="entry name" value="rRNA_methyl_3"/>
    <property type="match status" value="1"/>
</dbReference>
<dbReference type="Pfam" id="PF00588">
    <property type="entry name" value="SpoU_methylase"/>
    <property type="match status" value="1"/>
</dbReference>
<dbReference type="Gene3D" id="3.30.1330.30">
    <property type="match status" value="1"/>
</dbReference>
<organism evidence="6 7">
    <name type="scientific">Texcoconibacillus texcoconensis</name>
    <dbReference type="NCBI Taxonomy" id="1095777"/>
    <lineage>
        <taxon>Bacteria</taxon>
        <taxon>Bacillati</taxon>
        <taxon>Bacillota</taxon>
        <taxon>Bacilli</taxon>
        <taxon>Bacillales</taxon>
        <taxon>Bacillaceae</taxon>
        <taxon>Texcoconibacillus</taxon>
    </lineage>
</organism>
<gene>
    <name evidence="6" type="ORF">HNQ41_003229</name>
</gene>
<keyword evidence="7" id="KW-1185">Reference proteome</keyword>
<dbReference type="EMBL" id="JACHHB010000019">
    <property type="protein sequence ID" value="MBB5175004.1"/>
    <property type="molecule type" value="Genomic_DNA"/>
</dbReference>
<dbReference type="Gene3D" id="3.40.1280.10">
    <property type="match status" value="1"/>
</dbReference>
<accession>A0A840QUG3</accession>
<dbReference type="SUPFAM" id="SSF75217">
    <property type="entry name" value="alpha/beta knot"/>
    <property type="match status" value="1"/>
</dbReference>
<dbReference type="FunFam" id="3.40.1280.10:FF:000008">
    <property type="entry name" value="Group 3 RNA methyltransferase TrmH"/>
    <property type="match status" value="1"/>
</dbReference>
<evidence type="ECO:0000313" key="6">
    <source>
        <dbReference type="EMBL" id="MBB5175004.1"/>
    </source>
</evidence>
<dbReference type="InterPro" id="IPR001537">
    <property type="entry name" value="SpoU_MeTrfase"/>
</dbReference>
<dbReference type="PANTHER" id="PTHR46429">
    <property type="entry name" value="23S RRNA (GUANOSINE-2'-O-)-METHYLTRANSFERASE RLMB"/>
    <property type="match status" value="1"/>
</dbReference>
<dbReference type="PANTHER" id="PTHR46429:SF1">
    <property type="entry name" value="23S RRNA (GUANOSINE-2'-O-)-METHYLTRANSFERASE RLMB"/>
    <property type="match status" value="1"/>
</dbReference>
<evidence type="ECO:0000256" key="3">
    <source>
        <dbReference type="ARBA" id="ARBA00022679"/>
    </source>
</evidence>
<feature type="domain" description="RNA 2-O ribose methyltransferase substrate binding" evidence="5">
    <location>
        <begin position="6"/>
        <end position="81"/>
    </location>
</feature>
<proteinExistence type="inferred from homology"/>
<dbReference type="SUPFAM" id="SSF55315">
    <property type="entry name" value="L30e-like"/>
    <property type="match status" value="1"/>
</dbReference>
<dbReference type="Proteomes" id="UP000551878">
    <property type="component" value="Unassembled WGS sequence"/>
</dbReference>
<dbReference type="GO" id="GO:0032259">
    <property type="term" value="P:methylation"/>
    <property type="evidence" value="ECO:0007669"/>
    <property type="project" value="UniProtKB-KW"/>
</dbReference>
<dbReference type="GO" id="GO:0006396">
    <property type="term" value="P:RNA processing"/>
    <property type="evidence" value="ECO:0007669"/>
    <property type="project" value="InterPro"/>
</dbReference>
<evidence type="ECO:0000256" key="2">
    <source>
        <dbReference type="ARBA" id="ARBA00022603"/>
    </source>
</evidence>
<keyword evidence="3 6" id="KW-0808">Transferase</keyword>
<dbReference type="GO" id="GO:0005829">
    <property type="term" value="C:cytosol"/>
    <property type="evidence" value="ECO:0007669"/>
    <property type="project" value="TreeGrafter"/>
</dbReference>
<dbReference type="AlphaFoldDB" id="A0A840QUG3"/>
<dbReference type="GO" id="GO:0008173">
    <property type="term" value="F:RNA methyltransferase activity"/>
    <property type="evidence" value="ECO:0007669"/>
    <property type="project" value="InterPro"/>
</dbReference>
<dbReference type="CDD" id="cd18103">
    <property type="entry name" value="SpoU-like_RlmB"/>
    <property type="match status" value="1"/>
</dbReference>
<evidence type="ECO:0000313" key="7">
    <source>
        <dbReference type="Proteomes" id="UP000551878"/>
    </source>
</evidence>
<feature type="transmembrane region" description="Helical" evidence="4">
    <location>
        <begin position="214"/>
        <end position="241"/>
    </location>
</feature>
<dbReference type="GO" id="GO:0003723">
    <property type="term" value="F:RNA binding"/>
    <property type="evidence" value="ECO:0007669"/>
    <property type="project" value="InterPro"/>
</dbReference>
<comment type="similarity">
    <text evidence="1">Belongs to the class IV-like SAM-binding methyltransferase superfamily. RNA methyltransferase TrmH family.</text>
</comment>
<reference evidence="6 7" key="1">
    <citation type="submission" date="2020-08" db="EMBL/GenBank/DDBJ databases">
        <title>Genomic Encyclopedia of Type Strains, Phase IV (KMG-IV): sequencing the most valuable type-strain genomes for metagenomic binning, comparative biology and taxonomic classification.</title>
        <authorList>
            <person name="Goeker M."/>
        </authorList>
    </citation>
    <scope>NUCLEOTIDE SEQUENCE [LARGE SCALE GENOMIC DNA]</scope>
    <source>
        <strain evidence="6 7">DSM 24696</strain>
    </source>
</reference>
<comment type="caution">
    <text evidence="6">The sequence shown here is derived from an EMBL/GenBank/DDBJ whole genome shotgun (WGS) entry which is preliminary data.</text>
</comment>
<dbReference type="SMART" id="SM00967">
    <property type="entry name" value="SpoU_sub_bind"/>
    <property type="match status" value="1"/>
</dbReference>